<dbReference type="CDD" id="cd11378">
    <property type="entry name" value="DUF296"/>
    <property type="match status" value="1"/>
</dbReference>
<dbReference type="PANTHER" id="PTHR34988:SF1">
    <property type="entry name" value="DNA-BINDING PROTEIN"/>
    <property type="match status" value="1"/>
</dbReference>
<accession>A0ABW7GIC2</accession>
<dbReference type="SUPFAM" id="SSF117856">
    <property type="entry name" value="AF0104/ALDC/Ptd012-like"/>
    <property type="match status" value="1"/>
</dbReference>
<gene>
    <name evidence="2" type="ORF">ACG04Q_08860</name>
</gene>
<protein>
    <submittedName>
        <fullName evidence="2">PPC domain-containing DNA-binding protein</fullName>
    </submittedName>
</protein>
<evidence type="ECO:0000313" key="3">
    <source>
        <dbReference type="Proteomes" id="UP001606302"/>
    </source>
</evidence>
<comment type="caution">
    <text evidence="2">The sequence shown here is derived from an EMBL/GenBank/DDBJ whole genome shotgun (WGS) entry which is preliminary data.</text>
</comment>
<organism evidence="2 3">
    <name type="scientific">Pelomonas lactea</name>
    <dbReference type="NCBI Taxonomy" id="3299030"/>
    <lineage>
        <taxon>Bacteria</taxon>
        <taxon>Pseudomonadati</taxon>
        <taxon>Pseudomonadota</taxon>
        <taxon>Betaproteobacteria</taxon>
        <taxon>Burkholderiales</taxon>
        <taxon>Sphaerotilaceae</taxon>
        <taxon>Roseateles</taxon>
    </lineage>
</organism>
<dbReference type="Pfam" id="PF03479">
    <property type="entry name" value="PCC"/>
    <property type="match status" value="1"/>
</dbReference>
<dbReference type="Gene3D" id="3.30.1330.80">
    <property type="entry name" value="Hypothetical protein, similar to alpha- acetolactate decarboxylase, domain 2"/>
    <property type="match status" value="1"/>
</dbReference>
<reference evidence="2 3" key="1">
    <citation type="submission" date="2024-08" db="EMBL/GenBank/DDBJ databases">
        <authorList>
            <person name="Lu H."/>
        </authorList>
    </citation>
    <scope>NUCLEOTIDE SEQUENCE [LARGE SCALE GENOMIC DNA]</scope>
    <source>
        <strain evidence="2 3">DXS20W</strain>
    </source>
</reference>
<dbReference type="PROSITE" id="PS51742">
    <property type="entry name" value="PPC"/>
    <property type="match status" value="1"/>
</dbReference>
<evidence type="ECO:0000259" key="1">
    <source>
        <dbReference type="PROSITE" id="PS51742"/>
    </source>
</evidence>
<dbReference type="InterPro" id="IPR005175">
    <property type="entry name" value="PPC_dom"/>
</dbReference>
<dbReference type="EMBL" id="JBIGHX010000003">
    <property type="protein sequence ID" value="MFG6461678.1"/>
    <property type="molecule type" value="Genomic_DNA"/>
</dbReference>
<proteinExistence type="predicted"/>
<dbReference type="RefSeq" id="WP_394510543.1">
    <property type="nucleotide sequence ID" value="NZ_JBIGHX010000003.1"/>
</dbReference>
<keyword evidence="2" id="KW-0238">DNA-binding</keyword>
<dbReference type="PANTHER" id="PTHR34988">
    <property type="entry name" value="PROTEIN, PUTATIVE-RELATED"/>
    <property type="match status" value="1"/>
</dbReference>
<keyword evidence="3" id="KW-1185">Reference proteome</keyword>
<dbReference type="Proteomes" id="UP001606302">
    <property type="component" value="Unassembled WGS sequence"/>
</dbReference>
<sequence>MLQALRLLPGDDLRGVLAGRTAFVVAGIGSLTQAQLRLAGDAGPTHLDGPLEVLTLSGSLSPDGVHLHASLSDAAGRVWGGHVCAGCVVHTTAELLVAPLPAGSLGRVWDAATGYLELRVRDS</sequence>
<name>A0ABW7GIC2_9BURK</name>
<feature type="domain" description="PPC" evidence="1">
    <location>
        <begin position="1"/>
        <end position="121"/>
    </location>
</feature>
<dbReference type="GO" id="GO:0003677">
    <property type="term" value="F:DNA binding"/>
    <property type="evidence" value="ECO:0007669"/>
    <property type="project" value="UniProtKB-KW"/>
</dbReference>
<evidence type="ECO:0000313" key="2">
    <source>
        <dbReference type="EMBL" id="MFG6461678.1"/>
    </source>
</evidence>